<evidence type="ECO:0000256" key="1">
    <source>
        <dbReference type="SAM" id="MobiDB-lite"/>
    </source>
</evidence>
<dbReference type="InterPro" id="IPR057235">
    <property type="entry name" value="DUF7913"/>
</dbReference>
<dbReference type="PANTHER" id="PTHR33913:SF1">
    <property type="entry name" value="DRBM DOMAIN-CONTAINING PROTEIN"/>
    <property type="match status" value="1"/>
</dbReference>
<dbReference type="Pfam" id="PF25500">
    <property type="entry name" value="DUF7913"/>
    <property type="match status" value="1"/>
</dbReference>
<evidence type="ECO:0000313" key="4">
    <source>
        <dbReference type="EMBL" id="KAK9159509.1"/>
    </source>
</evidence>
<accession>A0AAP0KYX0</accession>
<reference evidence="4 5" key="1">
    <citation type="submission" date="2024-01" db="EMBL/GenBank/DDBJ databases">
        <title>Genome assemblies of Stephania.</title>
        <authorList>
            <person name="Yang L."/>
        </authorList>
    </citation>
    <scope>NUCLEOTIDE SEQUENCE [LARGE SCALE GENOMIC DNA]</scope>
    <source>
        <strain evidence="4">YNDBR</strain>
        <tissue evidence="4">Leaf</tissue>
    </source>
</reference>
<dbReference type="Proteomes" id="UP001420932">
    <property type="component" value="Unassembled WGS sequence"/>
</dbReference>
<dbReference type="AlphaFoldDB" id="A0AAP0KYX0"/>
<evidence type="ECO:0008006" key="6">
    <source>
        <dbReference type="Google" id="ProtNLM"/>
    </source>
</evidence>
<sequence length="781" mass="87083">MWNIYDNSEARTFKFEHYTATTEPSFCFRKYPQSDQTITVRTFIPKNGSSSSSFSRARARTQNAFQLLLCSAPSMLTPSSPLRLLETLASQLGLSPDQSKQLDRPIDRAMDTEDVVDSLMEFLVEPLLPNRSSAGDAPPPEVQRSVAKQMHAVVLLYNYYHRKQFTQLEFLDFDSFCKVATDSKPNLLAHMKHIRKSVAQPDNVDEQFSITEKAVKDACSICSGLDASKDSPSLEDWPISKVVVFLTDDKKESCLLLMNNVTKGVWSAIEQVCDEHCGPENRVTKTSLGNDLSVDCLRKYALSAIKKETEIADSGISMYFGLGASPKLISLLERHVVYSLSEEKKAACFYIMKLNKSFDPDTSQVPIADAIDSLQGPLVKENDGICEVTRVVEYFHLLPYASIISQWYSRRMLIEESQLVLEGDADVDVDIPPTNDETSPKESVDNIDRFHANCQFAPIVNMLTSSNSKEKGKRKKNNSDYIVTDANRGRHSKGKSDVLNNDLIADLLRKYEEKTSANMESCPKASSGGINATSKNEDITEKMKDRVNGNCGRDVGTYTGFPPGFGKKPLIENDSHGAKSPLADKSCNDNYTDVCNNGSCYGKVQGDRQLALLQSYCQSCIRTEAERALKQNEISLSSLEILMKRRSMLHLKKAIQKSVIRGCSMPSAIEAAEIPIEGRSTCEERYMPQCFKKRKLSEAILHMNTCQASLELENICSGNFWMLPQYTVIPSDGGFTANVILQGPDFKCSESGDVRKNPREGMESAAGRLLNKLREMASKEQ</sequence>
<protein>
    <recommendedName>
        <fullName evidence="6">DRBM domain-containing protein</fullName>
    </recommendedName>
</protein>
<comment type="caution">
    <text evidence="4">The sequence shown here is derived from an EMBL/GenBank/DDBJ whole genome shotgun (WGS) entry which is preliminary data.</text>
</comment>
<feature type="domain" description="DUF7915" evidence="3">
    <location>
        <begin position="262"/>
        <end position="410"/>
    </location>
</feature>
<dbReference type="EMBL" id="JBBNAF010000003">
    <property type="protein sequence ID" value="KAK9159509.1"/>
    <property type="molecule type" value="Genomic_DNA"/>
</dbReference>
<evidence type="ECO:0000313" key="5">
    <source>
        <dbReference type="Proteomes" id="UP001420932"/>
    </source>
</evidence>
<dbReference type="PANTHER" id="PTHR33913">
    <property type="entry name" value="ALEURONE LAYER MORPHOGENESIS PROTEIN"/>
    <property type="match status" value="1"/>
</dbReference>
<evidence type="ECO:0000259" key="3">
    <source>
        <dbReference type="Pfam" id="PF25502"/>
    </source>
</evidence>
<gene>
    <name evidence="4" type="ORF">Syun_005850</name>
</gene>
<organism evidence="4 5">
    <name type="scientific">Stephania yunnanensis</name>
    <dbReference type="NCBI Taxonomy" id="152371"/>
    <lineage>
        <taxon>Eukaryota</taxon>
        <taxon>Viridiplantae</taxon>
        <taxon>Streptophyta</taxon>
        <taxon>Embryophyta</taxon>
        <taxon>Tracheophyta</taxon>
        <taxon>Spermatophyta</taxon>
        <taxon>Magnoliopsida</taxon>
        <taxon>Ranunculales</taxon>
        <taxon>Menispermaceae</taxon>
        <taxon>Menispermoideae</taxon>
        <taxon>Cissampelideae</taxon>
        <taxon>Stephania</taxon>
    </lineage>
</organism>
<proteinExistence type="predicted"/>
<feature type="region of interest" description="Disordered" evidence="1">
    <location>
        <begin position="465"/>
        <end position="496"/>
    </location>
</feature>
<keyword evidence="5" id="KW-1185">Reference proteome</keyword>
<dbReference type="InterPro" id="IPR057237">
    <property type="entry name" value="DUF7915"/>
</dbReference>
<feature type="domain" description="DUF7913" evidence="2">
    <location>
        <begin position="109"/>
        <end position="226"/>
    </location>
</feature>
<dbReference type="Pfam" id="PF25502">
    <property type="entry name" value="DUF7915"/>
    <property type="match status" value="1"/>
</dbReference>
<evidence type="ECO:0000259" key="2">
    <source>
        <dbReference type="Pfam" id="PF25500"/>
    </source>
</evidence>
<name>A0AAP0KYX0_9MAGN</name>